<feature type="signal peptide" evidence="2">
    <location>
        <begin position="1"/>
        <end position="23"/>
    </location>
</feature>
<evidence type="ECO:0000256" key="1">
    <source>
        <dbReference type="SAM" id="MobiDB-lite"/>
    </source>
</evidence>
<dbReference type="AlphaFoldDB" id="A0A5C6CD79"/>
<sequence precursor="true">MNHTSYSGATLALLVLVTPPVAAHEWHRHPNEGYQKSVYVLTGNPQKADMKDKPDIARHFEHCKNVKTRWDSDMLYVESNGLPDHNMMVGIRAWQQQVPLPQPYMGDNAWQIPLNPKLADKPVSAKNSLYRGAIALAVNGVPIFNALNNRGEDAFLAGELDKWGGHCGRGDDYHYHIAPVHLEDIVGKGQPIAYALDGFPIYGLTEAGGSPVGQLDEFNGQLDEQGRYHYHATKKYPYINGGMRGVVTIRGDQIEPQPRDSPIRPALQPLRGATITDFETTGQQSTLTYSLEGQTGTVTYSPDAAETWKFKYTEPNGRSSVETYERRPRGDGRRPPPPPRGNRPPPPR</sequence>
<dbReference type="PANTHER" id="PTHR30289:SF8">
    <property type="entry name" value="YHYH DOMAIN-CONTAINING PROTEIN"/>
    <property type="match status" value="1"/>
</dbReference>
<dbReference type="EMBL" id="SJPS01000013">
    <property type="protein sequence ID" value="TWU20769.1"/>
    <property type="molecule type" value="Genomic_DNA"/>
</dbReference>
<feature type="domain" description="YHYH" evidence="3">
    <location>
        <begin position="110"/>
        <end position="204"/>
    </location>
</feature>
<evidence type="ECO:0000313" key="5">
    <source>
        <dbReference type="Proteomes" id="UP000318437"/>
    </source>
</evidence>
<protein>
    <recommendedName>
        <fullName evidence="3">YHYH domain-containing protein</fullName>
    </recommendedName>
</protein>
<evidence type="ECO:0000259" key="3">
    <source>
        <dbReference type="Pfam" id="PF14240"/>
    </source>
</evidence>
<evidence type="ECO:0000313" key="4">
    <source>
        <dbReference type="EMBL" id="TWU20769.1"/>
    </source>
</evidence>
<dbReference type="Pfam" id="PF14240">
    <property type="entry name" value="YHYH"/>
    <property type="match status" value="1"/>
</dbReference>
<dbReference type="Proteomes" id="UP000318437">
    <property type="component" value="Unassembled WGS sequence"/>
</dbReference>
<proteinExistence type="predicted"/>
<keyword evidence="5" id="KW-1185">Reference proteome</keyword>
<feature type="chain" id="PRO_5022953613" description="YHYH domain-containing protein" evidence="2">
    <location>
        <begin position="24"/>
        <end position="348"/>
    </location>
</feature>
<accession>A0A5C6CD79</accession>
<evidence type="ECO:0000256" key="2">
    <source>
        <dbReference type="SAM" id="SignalP"/>
    </source>
</evidence>
<comment type="caution">
    <text evidence="4">The sequence shown here is derived from an EMBL/GenBank/DDBJ whole genome shotgun (WGS) entry which is preliminary data.</text>
</comment>
<keyword evidence="2" id="KW-0732">Signal</keyword>
<dbReference type="RefSeq" id="WP_146453039.1">
    <property type="nucleotide sequence ID" value="NZ_SJPS01000013.1"/>
</dbReference>
<dbReference type="InterPro" id="IPR025924">
    <property type="entry name" value="YHYH_dom"/>
</dbReference>
<gene>
    <name evidence="4" type="ORF">Pla144_48200</name>
</gene>
<feature type="compositionally biased region" description="Basic and acidic residues" evidence="1">
    <location>
        <begin position="323"/>
        <end position="334"/>
    </location>
</feature>
<feature type="compositionally biased region" description="Pro residues" evidence="1">
    <location>
        <begin position="335"/>
        <end position="348"/>
    </location>
</feature>
<organism evidence="4 5">
    <name type="scientific">Bythopirellula polymerisocia</name>
    <dbReference type="NCBI Taxonomy" id="2528003"/>
    <lineage>
        <taxon>Bacteria</taxon>
        <taxon>Pseudomonadati</taxon>
        <taxon>Planctomycetota</taxon>
        <taxon>Planctomycetia</taxon>
        <taxon>Pirellulales</taxon>
        <taxon>Lacipirellulaceae</taxon>
        <taxon>Bythopirellula</taxon>
    </lineage>
</organism>
<name>A0A5C6CD79_9BACT</name>
<dbReference type="PANTHER" id="PTHR30289">
    <property type="entry name" value="UNCHARACTERIZED PROTEIN YBCL-RELATED"/>
    <property type="match status" value="1"/>
</dbReference>
<feature type="region of interest" description="Disordered" evidence="1">
    <location>
        <begin position="310"/>
        <end position="348"/>
    </location>
</feature>
<dbReference type="OrthoDB" id="9796530at2"/>
<reference evidence="4 5" key="1">
    <citation type="submission" date="2019-02" db="EMBL/GenBank/DDBJ databases">
        <title>Deep-cultivation of Planctomycetes and their phenomic and genomic characterization uncovers novel biology.</title>
        <authorList>
            <person name="Wiegand S."/>
            <person name="Jogler M."/>
            <person name="Boedeker C."/>
            <person name="Pinto D."/>
            <person name="Vollmers J."/>
            <person name="Rivas-Marin E."/>
            <person name="Kohn T."/>
            <person name="Peeters S.H."/>
            <person name="Heuer A."/>
            <person name="Rast P."/>
            <person name="Oberbeckmann S."/>
            <person name="Bunk B."/>
            <person name="Jeske O."/>
            <person name="Meyerdierks A."/>
            <person name="Storesund J.E."/>
            <person name="Kallscheuer N."/>
            <person name="Luecker S."/>
            <person name="Lage O.M."/>
            <person name="Pohl T."/>
            <person name="Merkel B.J."/>
            <person name="Hornburger P."/>
            <person name="Mueller R.-W."/>
            <person name="Bruemmer F."/>
            <person name="Labrenz M."/>
            <person name="Spormann A.M."/>
            <person name="Op Den Camp H."/>
            <person name="Overmann J."/>
            <person name="Amann R."/>
            <person name="Jetten M.S.M."/>
            <person name="Mascher T."/>
            <person name="Medema M.H."/>
            <person name="Devos D.P."/>
            <person name="Kaster A.-K."/>
            <person name="Ovreas L."/>
            <person name="Rohde M."/>
            <person name="Galperin M.Y."/>
            <person name="Jogler C."/>
        </authorList>
    </citation>
    <scope>NUCLEOTIDE SEQUENCE [LARGE SCALE GENOMIC DNA]</scope>
    <source>
        <strain evidence="4 5">Pla144</strain>
    </source>
</reference>